<dbReference type="GO" id="GO:0004521">
    <property type="term" value="F:RNA endonuclease activity"/>
    <property type="evidence" value="ECO:0007669"/>
    <property type="project" value="TreeGrafter"/>
</dbReference>
<dbReference type="KEGG" id="ptes:JQU52_05735"/>
<keyword evidence="2" id="KW-1185">Reference proteome</keyword>
<dbReference type="SUPFAM" id="SSF50118">
    <property type="entry name" value="Cell growth inhibitor/plasmid maintenance toxic component"/>
    <property type="match status" value="1"/>
</dbReference>
<dbReference type="InterPro" id="IPR003477">
    <property type="entry name" value="PemK-like"/>
</dbReference>
<dbReference type="InterPro" id="IPR011067">
    <property type="entry name" value="Plasmid_toxin/cell-grow_inhib"/>
</dbReference>
<dbReference type="Proteomes" id="UP000653156">
    <property type="component" value="Chromosome"/>
</dbReference>
<protein>
    <submittedName>
        <fullName evidence="1">Type II toxin-antitoxin system PemK/MazF family toxin</fullName>
    </submittedName>
</protein>
<proteinExistence type="predicted"/>
<dbReference type="RefSeq" id="WP_230340174.1">
    <property type="nucleotide sequence ID" value="NZ_CP069798.1"/>
</dbReference>
<evidence type="ECO:0000313" key="2">
    <source>
        <dbReference type="Proteomes" id="UP000653156"/>
    </source>
</evidence>
<dbReference type="GO" id="GO:0006402">
    <property type="term" value="P:mRNA catabolic process"/>
    <property type="evidence" value="ECO:0007669"/>
    <property type="project" value="TreeGrafter"/>
</dbReference>
<evidence type="ECO:0000313" key="1">
    <source>
        <dbReference type="EMBL" id="QRQ82878.1"/>
    </source>
</evidence>
<sequence>MKRGDLITVAIQGDYGKPRPALVVQSDVFAGHTSICILPLTSDLHEAPLFRILLTPSSSNGLTKKSQVMVDKIMTIPIAKAGEVIGSLDYTAMLEIDRSMALFLGIAK</sequence>
<accession>A0A892ZKD6</accession>
<organism evidence="1 2">
    <name type="scientific">Paralysiella testudinis</name>
    <dbReference type="NCBI Taxonomy" id="2809020"/>
    <lineage>
        <taxon>Bacteria</taxon>
        <taxon>Pseudomonadati</taxon>
        <taxon>Pseudomonadota</taxon>
        <taxon>Betaproteobacteria</taxon>
        <taxon>Neisseriales</taxon>
        <taxon>Neisseriaceae</taxon>
        <taxon>Paralysiella</taxon>
    </lineage>
</organism>
<gene>
    <name evidence="1" type="ORF">JQU52_05735</name>
</gene>
<dbReference type="AlphaFoldDB" id="A0A892ZKD6"/>
<dbReference type="Gene3D" id="2.30.30.110">
    <property type="match status" value="1"/>
</dbReference>
<dbReference type="GO" id="GO:0016075">
    <property type="term" value="P:rRNA catabolic process"/>
    <property type="evidence" value="ECO:0007669"/>
    <property type="project" value="TreeGrafter"/>
</dbReference>
<dbReference type="GO" id="GO:0003677">
    <property type="term" value="F:DNA binding"/>
    <property type="evidence" value="ECO:0007669"/>
    <property type="project" value="InterPro"/>
</dbReference>
<dbReference type="Pfam" id="PF02452">
    <property type="entry name" value="PemK_toxin"/>
    <property type="match status" value="1"/>
</dbReference>
<reference evidence="1" key="1">
    <citation type="submission" date="2021-02" db="EMBL/GenBank/DDBJ databases">
        <title>Neisseriaceae sp. 26B isolated from the cloaca of a Common Toad-headed Turtle (Mesoclemmys nasuta).</title>
        <authorList>
            <person name="Spergser J."/>
            <person name="Busse H.-J."/>
        </authorList>
    </citation>
    <scope>NUCLEOTIDE SEQUENCE</scope>
    <source>
        <strain evidence="1">26B</strain>
    </source>
</reference>
<dbReference type="EMBL" id="CP069798">
    <property type="protein sequence ID" value="QRQ82878.1"/>
    <property type="molecule type" value="Genomic_DNA"/>
</dbReference>
<dbReference type="PANTHER" id="PTHR33988">
    <property type="entry name" value="ENDORIBONUCLEASE MAZF-RELATED"/>
    <property type="match status" value="1"/>
</dbReference>
<name>A0A892ZKD6_9NEIS</name>